<dbReference type="InterPro" id="IPR036134">
    <property type="entry name" value="Crypto/Photolyase_FAD-like_sf"/>
</dbReference>
<accession>A0A074KVB1</accession>
<dbReference type="AlphaFoldDB" id="A0A074KVB1"/>
<dbReference type="Pfam" id="PF04244">
    <property type="entry name" value="DPRP"/>
    <property type="match status" value="1"/>
</dbReference>
<dbReference type="InterPro" id="IPR007357">
    <property type="entry name" value="PhrB-like"/>
</dbReference>
<dbReference type="OrthoDB" id="5288100at2"/>
<keyword evidence="1" id="KW-0456">Lyase</keyword>
<dbReference type="EMBL" id="JMIH01000028">
    <property type="protein sequence ID" value="KEO72155.1"/>
    <property type="molecule type" value="Genomic_DNA"/>
</dbReference>
<dbReference type="eggNOG" id="COG3046">
    <property type="taxonomic scope" value="Bacteria"/>
</dbReference>
<reference evidence="1 2" key="1">
    <citation type="submission" date="2014-04" db="EMBL/GenBank/DDBJ databases">
        <title>Characterization and application of a salt tolerant electro-active bacterium.</title>
        <authorList>
            <person name="Yang L."/>
            <person name="Wei S."/>
            <person name="Tay Q.X.M."/>
        </authorList>
    </citation>
    <scope>NUCLEOTIDE SEQUENCE [LARGE SCALE GENOMIC DNA]</scope>
    <source>
        <strain evidence="1 2">LY1</strain>
    </source>
</reference>
<dbReference type="Proteomes" id="UP000027821">
    <property type="component" value="Unassembled WGS sequence"/>
</dbReference>
<dbReference type="PANTHER" id="PTHR38657">
    <property type="entry name" value="SLR1343 PROTEIN"/>
    <property type="match status" value="1"/>
</dbReference>
<dbReference type="PANTHER" id="PTHR38657:SF1">
    <property type="entry name" value="SLR1343 PROTEIN"/>
    <property type="match status" value="1"/>
</dbReference>
<dbReference type="GO" id="GO:0016829">
    <property type="term" value="F:lyase activity"/>
    <property type="evidence" value="ECO:0007669"/>
    <property type="project" value="UniProtKB-KW"/>
</dbReference>
<dbReference type="RefSeq" id="WP_035078470.1">
    <property type="nucleotide sequence ID" value="NZ_JMIH01000028.1"/>
</dbReference>
<comment type="caution">
    <text evidence="1">The sequence shown here is derived from an EMBL/GenBank/DDBJ whole genome shotgun (WGS) entry which is preliminary data.</text>
</comment>
<dbReference type="Gene3D" id="1.10.10.1710">
    <property type="entry name" value="Deoxyribodipyrimidine photolyase-related"/>
    <property type="match status" value="1"/>
</dbReference>
<sequence>MASTLRLILGDQLNHHHSWFKSKDPHTIYVMMEVKQETGYVNHHVQKIVAFFLAMREFSTWLEKEGHQVIYMKLDDVENTHSIPRNLSNLIKAKNITRFGYLLPDEYRLDKQIKDFSDSLEIESEGFDTEHFFTQREELANFFKHKKSLLMETFYRHMRKKHHILMDQNRPAGDKWNYDQLNRHKLKDTSILQSPKTFRYNIAGILNMLNKMEVHYFGEIDVNNFQWAINRNDGLLVLEYFCEELLPYFGTYQDAIHTEHAFLFHSRLSFLMNVKLLSPKEVIEKVMEQYFKKETTIAISQVEGFIRQILGWREFMRGVYWAKMPGYAHLNKLNHHRALPEWYWTGKTQMNCLKHAIGQSLKLAYAHHIQRLMITGNFALLANINPDEVDEWYLGIYIDAIEWVEITNTRGMSQFADGGIVGTKPYVSSANYINKMSNYCKKCSYDKNLKIGKNACPFNSLYWNFFDLHREKFITNQRVNMMYRTWDKKPHEERTAILKQAEQYLNNIENL</sequence>
<dbReference type="Gene3D" id="1.25.40.80">
    <property type="match status" value="1"/>
</dbReference>
<name>A0A074KVB1_9BACT</name>
<evidence type="ECO:0000313" key="1">
    <source>
        <dbReference type="EMBL" id="KEO72155.1"/>
    </source>
</evidence>
<keyword evidence="2" id="KW-1185">Reference proteome</keyword>
<dbReference type="STRING" id="1048983.EL17_19805"/>
<dbReference type="InterPro" id="IPR014729">
    <property type="entry name" value="Rossmann-like_a/b/a_fold"/>
</dbReference>
<evidence type="ECO:0000313" key="2">
    <source>
        <dbReference type="Proteomes" id="UP000027821"/>
    </source>
</evidence>
<proteinExistence type="predicted"/>
<gene>
    <name evidence="1" type="ORF">EL17_19805</name>
</gene>
<organism evidence="1 2">
    <name type="scientific">Anditalea andensis</name>
    <dbReference type="NCBI Taxonomy" id="1048983"/>
    <lineage>
        <taxon>Bacteria</taxon>
        <taxon>Pseudomonadati</taxon>
        <taxon>Bacteroidota</taxon>
        <taxon>Cytophagia</taxon>
        <taxon>Cytophagales</taxon>
        <taxon>Cytophagaceae</taxon>
        <taxon>Anditalea</taxon>
    </lineage>
</organism>
<dbReference type="SUPFAM" id="SSF48173">
    <property type="entry name" value="Cryptochrome/photolyase FAD-binding domain"/>
    <property type="match status" value="1"/>
</dbReference>
<dbReference type="InterPro" id="IPR052551">
    <property type="entry name" value="UV-DNA_repair_photolyase"/>
</dbReference>
<dbReference type="Gene3D" id="3.40.50.620">
    <property type="entry name" value="HUPs"/>
    <property type="match status" value="1"/>
</dbReference>
<dbReference type="Gene3D" id="1.10.579.10">
    <property type="entry name" value="DNA Cyclobutane Dipyrimidine Photolyase, subunit A, domain 3"/>
    <property type="match status" value="1"/>
</dbReference>
<protein>
    <submittedName>
        <fullName evidence="1">Deoxyribodipyrimidine photolyase</fullName>
    </submittedName>
</protein>